<organism evidence="1 2">
    <name type="scientific">Labrys wisconsinensis</name>
    <dbReference type="NCBI Taxonomy" id="425677"/>
    <lineage>
        <taxon>Bacteria</taxon>
        <taxon>Pseudomonadati</taxon>
        <taxon>Pseudomonadota</taxon>
        <taxon>Alphaproteobacteria</taxon>
        <taxon>Hyphomicrobiales</taxon>
        <taxon>Xanthobacteraceae</taxon>
        <taxon>Labrys</taxon>
    </lineage>
</organism>
<name>A0ABU0JJE2_9HYPH</name>
<dbReference type="Pfam" id="PF16157">
    <property type="entry name" value="DUF4865"/>
    <property type="match status" value="1"/>
</dbReference>
<comment type="caution">
    <text evidence="1">The sequence shown here is derived from an EMBL/GenBank/DDBJ whole genome shotgun (WGS) entry which is preliminary data.</text>
</comment>
<dbReference type="EMBL" id="JAUSVX010000018">
    <property type="protein sequence ID" value="MDQ0473730.1"/>
    <property type="molecule type" value="Genomic_DNA"/>
</dbReference>
<protein>
    <recommendedName>
        <fullName evidence="3">DUF4865 domain-containing protein</fullName>
    </recommendedName>
</protein>
<dbReference type="InterPro" id="IPR032349">
    <property type="entry name" value="DUF4865"/>
</dbReference>
<evidence type="ECO:0008006" key="3">
    <source>
        <dbReference type="Google" id="ProtNLM"/>
    </source>
</evidence>
<proteinExistence type="predicted"/>
<keyword evidence="2" id="KW-1185">Reference proteome</keyword>
<reference evidence="1 2" key="1">
    <citation type="submission" date="2023-07" db="EMBL/GenBank/DDBJ databases">
        <title>Genomic Encyclopedia of Type Strains, Phase IV (KMG-IV): sequencing the most valuable type-strain genomes for metagenomic binning, comparative biology and taxonomic classification.</title>
        <authorList>
            <person name="Goeker M."/>
        </authorList>
    </citation>
    <scope>NUCLEOTIDE SEQUENCE [LARGE SCALE GENOMIC DNA]</scope>
    <source>
        <strain evidence="1 2">DSM 19619</strain>
    </source>
</reference>
<sequence length="184" mass="20021">MIAMQYSFTLPADYDMAIVERRIVEKGPMLDGFPGLAFKAYLSARAGDAGSRENLYAPFYLWEKDEGLSDFLTGEGFVGLTRSFGWPTVRTWIAWQASLSGHLAEAAFATREILATEPHAPLGAIRRSESAAAAADVESGGALAAVAGFEPTTWTRVRFRLWRDKPEGGRDVQVYGVGHMSLGA</sequence>
<evidence type="ECO:0000313" key="2">
    <source>
        <dbReference type="Proteomes" id="UP001242480"/>
    </source>
</evidence>
<dbReference type="RefSeq" id="WP_307282341.1">
    <property type="nucleotide sequence ID" value="NZ_JAUSVX010000018.1"/>
</dbReference>
<evidence type="ECO:0000313" key="1">
    <source>
        <dbReference type="EMBL" id="MDQ0473730.1"/>
    </source>
</evidence>
<gene>
    <name evidence="1" type="ORF">QO011_006766</name>
</gene>
<accession>A0ABU0JJE2</accession>
<dbReference type="Proteomes" id="UP001242480">
    <property type="component" value="Unassembled WGS sequence"/>
</dbReference>